<feature type="short sequence motif" description="HXTX 1" evidence="2">
    <location>
        <begin position="42"/>
        <end position="45"/>
    </location>
</feature>
<dbReference type="PANTHER" id="PTHR35561">
    <property type="entry name" value="RNA 2',3'-CYCLIC PHOSPHODIESTERASE"/>
    <property type="match status" value="1"/>
</dbReference>
<dbReference type="GO" id="GO:0008664">
    <property type="term" value="F:RNA 2',3'-cyclic 3'-phosphodiesterase activity"/>
    <property type="evidence" value="ECO:0007669"/>
    <property type="project" value="UniProtKB-EC"/>
</dbReference>
<feature type="domain" description="Phosphoesterase HXTX" evidence="3">
    <location>
        <begin position="100"/>
        <end position="165"/>
    </location>
</feature>
<dbReference type="NCBIfam" id="TIGR02258">
    <property type="entry name" value="2_5_ligase"/>
    <property type="match status" value="1"/>
</dbReference>
<dbReference type="InterPro" id="IPR004175">
    <property type="entry name" value="RNA_CPDase"/>
</dbReference>
<keyword evidence="1 2" id="KW-0378">Hydrolase</keyword>
<feature type="active site" description="Proton acceptor" evidence="2">
    <location>
        <position position="128"/>
    </location>
</feature>
<dbReference type="PANTHER" id="PTHR35561:SF1">
    <property type="entry name" value="RNA 2',3'-CYCLIC PHOSPHODIESTERASE"/>
    <property type="match status" value="1"/>
</dbReference>
<comment type="catalytic activity">
    <reaction evidence="2">
        <text>a 3'-end 2',3'-cyclophospho-ribonucleotide-RNA + H2O = a 3'-end 2'-phospho-ribonucleotide-RNA + H(+)</text>
        <dbReference type="Rhea" id="RHEA:11828"/>
        <dbReference type="Rhea" id="RHEA-COMP:10464"/>
        <dbReference type="Rhea" id="RHEA-COMP:17353"/>
        <dbReference type="ChEBI" id="CHEBI:15377"/>
        <dbReference type="ChEBI" id="CHEBI:15378"/>
        <dbReference type="ChEBI" id="CHEBI:83064"/>
        <dbReference type="ChEBI" id="CHEBI:173113"/>
        <dbReference type="EC" id="3.1.4.58"/>
    </reaction>
</comment>
<feature type="active site" description="Proton donor" evidence="2">
    <location>
        <position position="42"/>
    </location>
</feature>
<dbReference type="InterPro" id="IPR014051">
    <property type="entry name" value="Phosphoesterase_HXTX"/>
</dbReference>
<comment type="similarity">
    <text evidence="2">Belongs to the 2H phosphoesterase superfamily. ThpR family.</text>
</comment>
<dbReference type="Pfam" id="PF02834">
    <property type="entry name" value="LigT_PEase"/>
    <property type="match status" value="2"/>
</dbReference>
<dbReference type="InterPro" id="IPR009097">
    <property type="entry name" value="Cyclic_Pdiesterase"/>
</dbReference>
<name>A0A831YB57_9AQUI</name>
<gene>
    <name evidence="4" type="primary">thpR</name>
    <name evidence="4" type="ORF">ENO34_02955</name>
</gene>
<dbReference type="EC" id="3.1.4.58" evidence="2"/>
<dbReference type="HAMAP" id="MF_01940">
    <property type="entry name" value="RNA_CPDase"/>
    <property type="match status" value="1"/>
</dbReference>
<dbReference type="Proteomes" id="UP000885621">
    <property type="component" value="Unassembled WGS sequence"/>
</dbReference>
<sequence>MEKRVFLGSFVDHEKLKKSYTEIKKDLSGVVSGSWVKPENFHITYRFLGNTPTQKIEDILASLSSELGKDIEVDITLEGLGVFPNIDSPKVLFYKVLENKTLKDIYKVIEDKLLTLGYKKEIKPFIPHVTILRIKEVKVQQFSEKIKKYENRVFLKQKTIVVDLIESILNPRGAIYKKLNGV</sequence>
<dbReference type="GO" id="GO:0004113">
    <property type="term" value="F:2',3'-cyclic-nucleotide 3'-phosphodiesterase activity"/>
    <property type="evidence" value="ECO:0007669"/>
    <property type="project" value="InterPro"/>
</dbReference>
<feature type="domain" description="Phosphoesterase HXTX" evidence="3">
    <location>
        <begin position="16"/>
        <end position="92"/>
    </location>
</feature>
<comment type="caution">
    <text evidence="4">The sequence shown here is derived from an EMBL/GenBank/DDBJ whole genome shotgun (WGS) entry which is preliminary data.</text>
</comment>
<proteinExistence type="inferred from homology"/>
<organism evidence="4">
    <name type="scientific">Sulfurihydrogenibium azorense</name>
    <dbReference type="NCBI Taxonomy" id="309806"/>
    <lineage>
        <taxon>Bacteria</taxon>
        <taxon>Pseudomonadati</taxon>
        <taxon>Aquificota</taxon>
        <taxon>Aquificia</taxon>
        <taxon>Aquificales</taxon>
        <taxon>Hydrogenothermaceae</taxon>
        <taxon>Sulfurihydrogenibium</taxon>
    </lineage>
</organism>
<evidence type="ECO:0000259" key="3">
    <source>
        <dbReference type="Pfam" id="PF02834"/>
    </source>
</evidence>
<dbReference type="SUPFAM" id="SSF55144">
    <property type="entry name" value="LigT-like"/>
    <property type="match status" value="1"/>
</dbReference>
<evidence type="ECO:0000256" key="2">
    <source>
        <dbReference type="HAMAP-Rule" id="MF_01940"/>
    </source>
</evidence>
<evidence type="ECO:0000313" key="4">
    <source>
        <dbReference type="EMBL" id="HEV09342.1"/>
    </source>
</evidence>
<dbReference type="AlphaFoldDB" id="A0A831YB57"/>
<evidence type="ECO:0000256" key="1">
    <source>
        <dbReference type="ARBA" id="ARBA00022801"/>
    </source>
</evidence>
<feature type="short sequence motif" description="HXTX 2" evidence="2">
    <location>
        <begin position="128"/>
        <end position="131"/>
    </location>
</feature>
<dbReference type="EMBL" id="DSFC01000166">
    <property type="protein sequence ID" value="HEV09342.1"/>
    <property type="molecule type" value="Genomic_DNA"/>
</dbReference>
<dbReference type="Gene3D" id="3.90.1140.10">
    <property type="entry name" value="Cyclic phosphodiesterase"/>
    <property type="match status" value="1"/>
</dbReference>
<reference evidence="4" key="1">
    <citation type="journal article" date="2020" name="mSystems">
        <title>Genome- and Community-Level Interaction Insights into Carbon Utilization and Element Cycling Functions of Hydrothermarchaeota in Hydrothermal Sediment.</title>
        <authorList>
            <person name="Zhou Z."/>
            <person name="Liu Y."/>
            <person name="Xu W."/>
            <person name="Pan J."/>
            <person name="Luo Z.H."/>
            <person name="Li M."/>
        </authorList>
    </citation>
    <scope>NUCLEOTIDE SEQUENCE [LARGE SCALE GENOMIC DNA]</scope>
    <source>
        <strain evidence="4">SpSt-1257</strain>
    </source>
</reference>
<protein>
    <recommendedName>
        <fullName evidence="2">RNA 2',3'-cyclic phosphodiesterase</fullName>
        <shortName evidence="2">RNA 2',3'-CPDase</shortName>
        <ecNumber evidence="2">3.1.4.58</ecNumber>
    </recommendedName>
</protein>
<comment type="function">
    <text evidence="2">Hydrolyzes RNA 2',3'-cyclic phosphodiester to an RNA 2'-phosphomonoester.</text>
</comment>
<accession>A0A831YB57</accession>